<keyword evidence="3" id="KW-1185">Reference proteome</keyword>
<dbReference type="Gene3D" id="3.30.450.180">
    <property type="match status" value="1"/>
</dbReference>
<name>A0ABV3DL87_9ACTN</name>
<dbReference type="RefSeq" id="WP_358356558.1">
    <property type="nucleotide sequence ID" value="NZ_JBEZFP010000058.1"/>
</dbReference>
<organism evidence="2 3">
    <name type="scientific">Streptodolium elevatio</name>
    <dbReference type="NCBI Taxonomy" id="3157996"/>
    <lineage>
        <taxon>Bacteria</taxon>
        <taxon>Bacillati</taxon>
        <taxon>Actinomycetota</taxon>
        <taxon>Actinomycetes</taxon>
        <taxon>Kitasatosporales</taxon>
        <taxon>Streptomycetaceae</taxon>
        <taxon>Streptodolium</taxon>
    </lineage>
</organism>
<dbReference type="Pfam" id="PF17765">
    <property type="entry name" value="MLTR_LBD"/>
    <property type="match status" value="1"/>
</dbReference>
<reference evidence="2 3" key="1">
    <citation type="submission" date="2024-06" db="EMBL/GenBank/DDBJ databases">
        <title>The Natural Products Discovery Center: Release of the First 8490 Sequenced Strains for Exploring Actinobacteria Biosynthetic Diversity.</title>
        <authorList>
            <person name="Kalkreuter E."/>
            <person name="Kautsar S.A."/>
            <person name="Yang D."/>
            <person name="Bader C.D."/>
            <person name="Teijaro C.N."/>
            <person name="Fluegel L."/>
            <person name="Davis C.M."/>
            <person name="Simpson J.R."/>
            <person name="Lauterbach L."/>
            <person name="Steele A.D."/>
            <person name="Gui C."/>
            <person name="Meng S."/>
            <person name="Li G."/>
            <person name="Viehrig K."/>
            <person name="Ye F."/>
            <person name="Su P."/>
            <person name="Kiefer A.F."/>
            <person name="Nichols A."/>
            <person name="Cepeda A.J."/>
            <person name="Yan W."/>
            <person name="Fan B."/>
            <person name="Jiang Y."/>
            <person name="Adhikari A."/>
            <person name="Zheng C.-J."/>
            <person name="Schuster L."/>
            <person name="Cowan T.M."/>
            <person name="Smanski M.J."/>
            <person name="Chevrette M.G."/>
            <person name="De Carvalho L.P.S."/>
            <person name="Shen B."/>
        </authorList>
    </citation>
    <scope>NUCLEOTIDE SEQUENCE [LARGE SCALE GENOMIC DNA]</scope>
    <source>
        <strain evidence="2 3">NPDC048946</strain>
    </source>
</reference>
<proteinExistence type="predicted"/>
<protein>
    <recommendedName>
        <fullName evidence="1">MmyB-like transcription regulator ligand binding domain-containing protein</fullName>
    </recommendedName>
</protein>
<evidence type="ECO:0000313" key="3">
    <source>
        <dbReference type="Proteomes" id="UP001551482"/>
    </source>
</evidence>
<dbReference type="PANTHER" id="PTHR35010">
    <property type="entry name" value="BLL4672 PROTEIN-RELATED"/>
    <property type="match status" value="1"/>
</dbReference>
<evidence type="ECO:0000313" key="2">
    <source>
        <dbReference type="EMBL" id="MEU8136212.1"/>
    </source>
</evidence>
<comment type="caution">
    <text evidence="2">The sequence shown here is derived from an EMBL/GenBank/DDBJ whole genome shotgun (WGS) entry which is preliminary data.</text>
</comment>
<gene>
    <name evidence="2" type="ORF">AB0C36_22210</name>
</gene>
<dbReference type="InterPro" id="IPR041413">
    <property type="entry name" value="MLTR_LBD"/>
</dbReference>
<feature type="domain" description="MmyB-like transcription regulator ligand binding" evidence="1">
    <location>
        <begin position="1"/>
        <end position="115"/>
    </location>
</feature>
<sequence>MLFLDEHYRALHRDLDRIASCAVATLRIATGEHPGDPGLSALVGDLAVRSDRFAELWAGHPVASHGYGTRRLRHPEVGDLELEQENVALADGSGHVLMMHSAAPDSPSHHALQLLRMRAADDNARH</sequence>
<dbReference type="PANTHER" id="PTHR35010:SF2">
    <property type="entry name" value="BLL4672 PROTEIN"/>
    <property type="match status" value="1"/>
</dbReference>
<dbReference type="EMBL" id="JBEZFP010000058">
    <property type="protein sequence ID" value="MEU8136212.1"/>
    <property type="molecule type" value="Genomic_DNA"/>
</dbReference>
<accession>A0ABV3DL87</accession>
<evidence type="ECO:0000259" key="1">
    <source>
        <dbReference type="Pfam" id="PF17765"/>
    </source>
</evidence>
<dbReference type="Proteomes" id="UP001551482">
    <property type="component" value="Unassembled WGS sequence"/>
</dbReference>